<dbReference type="RefSeq" id="WP_332293221.1">
    <property type="nucleotide sequence ID" value="NZ_JAZIBG010000056.1"/>
</dbReference>
<comment type="cofactor">
    <cofactor evidence="10">
        <name>Mn(2+)</name>
        <dbReference type="ChEBI" id="CHEBI:29035"/>
    </cofactor>
    <text evidence="10">Binds 2 Mn(2+) ions per subunit in a binuclear metal center.</text>
</comment>
<evidence type="ECO:0000256" key="9">
    <source>
        <dbReference type="ARBA" id="ARBA00023211"/>
    </source>
</evidence>
<keyword evidence="9 10" id="KW-0464">Manganese</keyword>
<comment type="similarity">
    <text evidence="10">Belongs to the LpxH family.</text>
</comment>
<feature type="binding site" evidence="10">
    <location>
        <position position="23"/>
    </location>
    <ligand>
        <name>Mn(2+)</name>
        <dbReference type="ChEBI" id="CHEBI:29035"/>
        <label>1</label>
    </ligand>
</feature>
<feature type="binding site" evidence="10">
    <location>
        <position position="211"/>
    </location>
    <ligand>
        <name>substrate</name>
    </ligand>
</feature>
<comment type="function">
    <text evidence="10">Hydrolyzes the pyrophosphate bond of UDP-2,3-diacylglucosamine to yield 2,3-diacylglucosamine 1-phosphate (lipid X) and UMP by catalyzing the attack of water at the alpha-P atom. Involved in the biosynthesis of lipid A, a phosphorylated glycolipid that anchors the lipopolysaccharide to the outer membrane of the cell.</text>
</comment>
<dbReference type="AlphaFoldDB" id="A0AAW9QJM6"/>
<feature type="binding site" evidence="10">
    <location>
        <position position="211"/>
    </location>
    <ligand>
        <name>Mn(2+)</name>
        <dbReference type="ChEBI" id="CHEBI:29035"/>
        <label>2</label>
    </ligand>
</feature>
<dbReference type="Gene3D" id="3.60.21.10">
    <property type="match status" value="1"/>
</dbReference>
<dbReference type="GO" id="GO:0005737">
    <property type="term" value="C:cytoplasm"/>
    <property type="evidence" value="ECO:0007669"/>
    <property type="project" value="InterPro"/>
</dbReference>
<feature type="binding site" evidence="10">
    <location>
        <position position="137"/>
    </location>
    <ligand>
        <name>substrate</name>
    </ligand>
</feature>
<proteinExistence type="inferred from homology"/>
<dbReference type="GO" id="GO:0019897">
    <property type="term" value="C:extrinsic component of plasma membrane"/>
    <property type="evidence" value="ECO:0007669"/>
    <property type="project" value="UniProtKB-UniRule"/>
</dbReference>
<dbReference type="GO" id="GO:0008758">
    <property type="term" value="F:UDP-2,3-diacylglucosamine hydrolase activity"/>
    <property type="evidence" value="ECO:0007669"/>
    <property type="project" value="UniProtKB-UniRule"/>
</dbReference>
<feature type="binding site" evidence="10">
    <location>
        <position position="213"/>
    </location>
    <ligand>
        <name>Mn(2+)</name>
        <dbReference type="ChEBI" id="CHEBI:29035"/>
        <label>1</label>
    </ligand>
</feature>
<keyword evidence="5 10" id="KW-0479">Metal-binding</keyword>
<feature type="binding site" evidence="10">
    <location>
        <position position="175"/>
    </location>
    <ligand>
        <name>substrate</name>
    </ligand>
</feature>
<evidence type="ECO:0000256" key="6">
    <source>
        <dbReference type="ARBA" id="ARBA00022801"/>
    </source>
</evidence>
<evidence type="ECO:0000256" key="8">
    <source>
        <dbReference type="ARBA" id="ARBA00023136"/>
    </source>
</evidence>
<dbReference type="Proteomes" id="UP001336250">
    <property type="component" value="Unassembled WGS sequence"/>
</dbReference>
<feature type="binding site" evidence="10">
    <location>
        <position position="54"/>
    </location>
    <ligand>
        <name>Mn(2+)</name>
        <dbReference type="ChEBI" id="CHEBI:29035"/>
        <label>1</label>
    </ligand>
</feature>
<keyword evidence="8 10" id="KW-0472">Membrane</keyword>
<protein>
    <recommendedName>
        <fullName evidence="10">UDP-2,3-diacylglucosamine hydrolase</fullName>
        <ecNumber evidence="10">3.6.1.54</ecNumber>
    </recommendedName>
    <alternativeName>
        <fullName evidence="10">UDP-2,3-diacylglucosamine diphosphatase</fullName>
    </alternativeName>
</protein>
<dbReference type="Pfam" id="PF00149">
    <property type="entry name" value="Metallophos"/>
    <property type="match status" value="1"/>
</dbReference>
<dbReference type="PANTHER" id="PTHR34990">
    <property type="entry name" value="UDP-2,3-DIACYLGLUCOSAMINE HYDROLASE-RELATED"/>
    <property type="match status" value="1"/>
</dbReference>
<keyword evidence="6 10" id="KW-0378">Hydrolase</keyword>
<dbReference type="EMBL" id="JAZIBG010000056">
    <property type="protein sequence ID" value="MEF7617460.1"/>
    <property type="molecule type" value="Genomic_DNA"/>
</dbReference>
<dbReference type="InterPro" id="IPR043461">
    <property type="entry name" value="LpxH-like"/>
</dbReference>
<gene>
    <name evidence="10" type="primary">lpxH</name>
    <name evidence="12" type="ORF">V4F39_26350</name>
</gene>
<keyword evidence="3 10" id="KW-0997">Cell inner membrane</keyword>
<evidence type="ECO:0000313" key="12">
    <source>
        <dbReference type="EMBL" id="MEF7617460.1"/>
    </source>
</evidence>
<keyword evidence="13" id="KW-1185">Reference proteome</keyword>
<dbReference type="InterPro" id="IPR004843">
    <property type="entry name" value="Calcineurin-like_PHP"/>
</dbReference>
<keyword evidence="7 10" id="KW-0443">Lipid metabolism</keyword>
<dbReference type="HAMAP" id="MF_00575">
    <property type="entry name" value="LpxH"/>
    <property type="match status" value="1"/>
</dbReference>
<feature type="domain" description="Calcineurin-like phosphoesterase" evidence="11">
    <location>
        <begin position="20"/>
        <end position="215"/>
    </location>
</feature>
<comment type="subcellular location">
    <subcellularLocation>
        <location evidence="10">Cell inner membrane</location>
        <topology evidence="10">Peripheral membrane protein</topology>
        <orientation evidence="10">Cytoplasmic side</orientation>
    </subcellularLocation>
</comment>
<evidence type="ECO:0000256" key="3">
    <source>
        <dbReference type="ARBA" id="ARBA00022519"/>
    </source>
</evidence>
<feature type="binding site" evidence="10">
    <location>
        <position position="25"/>
    </location>
    <ligand>
        <name>Mn(2+)</name>
        <dbReference type="ChEBI" id="CHEBI:29035"/>
        <label>1</label>
    </ligand>
</feature>
<feature type="binding site" evidence="10">
    <location>
        <position position="129"/>
    </location>
    <ligand>
        <name>Mn(2+)</name>
        <dbReference type="ChEBI" id="CHEBI:29035"/>
        <label>2</label>
    </ligand>
</feature>
<evidence type="ECO:0000256" key="4">
    <source>
        <dbReference type="ARBA" id="ARBA00022556"/>
    </source>
</evidence>
<comment type="catalytic activity">
    <reaction evidence="10">
        <text>UDP-2-N,3-O-bis[(3R)-3-hydroxytetradecanoyl]-alpha-D-glucosamine + H2O = 2-N,3-O-bis[(3R)-3-hydroxytetradecanoyl]-alpha-D-glucosaminyl 1-phosphate + UMP + 2 H(+)</text>
        <dbReference type="Rhea" id="RHEA:25213"/>
        <dbReference type="ChEBI" id="CHEBI:15377"/>
        <dbReference type="ChEBI" id="CHEBI:15378"/>
        <dbReference type="ChEBI" id="CHEBI:57865"/>
        <dbReference type="ChEBI" id="CHEBI:57957"/>
        <dbReference type="ChEBI" id="CHEBI:78847"/>
        <dbReference type="EC" id="3.6.1.54"/>
    </reaction>
</comment>
<dbReference type="InterPro" id="IPR010138">
    <property type="entry name" value="UDP-diacylglucosamine_Hdrlase"/>
</dbReference>
<evidence type="ECO:0000313" key="13">
    <source>
        <dbReference type="Proteomes" id="UP001336250"/>
    </source>
</evidence>
<feature type="binding site" evidence="10">
    <location>
        <position position="94"/>
    </location>
    <ligand>
        <name>Mn(2+)</name>
        <dbReference type="ChEBI" id="CHEBI:29035"/>
        <label>2</label>
    </ligand>
</feature>
<comment type="caution">
    <text evidence="12">The sequence shown here is derived from an EMBL/GenBank/DDBJ whole genome shotgun (WGS) entry which is preliminary data.</text>
</comment>
<keyword evidence="4 10" id="KW-0441">Lipid A biosynthesis</keyword>
<evidence type="ECO:0000259" key="11">
    <source>
        <dbReference type="Pfam" id="PF00149"/>
    </source>
</evidence>
<keyword evidence="2 10" id="KW-0444">Lipid biosynthesis</keyword>
<dbReference type="SUPFAM" id="SSF56300">
    <property type="entry name" value="Metallo-dependent phosphatases"/>
    <property type="match status" value="1"/>
</dbReference>
<dbReference type="CDD" id="cd07398">
    <property type="entry name" value="MPP_YbbF-LpxH"/>
    <property type="match status" value="1"/>
</dbReference>
<dbReference type="PANTHER" id="PTHR34990:SF1">
    <property type="entry name" value="UDP-2,3-DIACYLGLUCOSAMINE HYDROLASE"/>
    <property type="match status" value="1"/>
</dbReference>
<dbReference type="GO" id="GO:0030145">
    <property type="term" value="F:manganese ion binding"/>
    <property type="evidence" value="ECO:0007669"/>
    <property type="project" value="UniProtKB-UniRule"/>
</dbReference>
<dbReference type="EC" id="3.6.1.54" evidence="10"/>
<evidence type="ECO:0000256" key="10">
    <source>
        <dbReference type="HAMAP-Rule" id="MF_00575"/>
    </source>
</evidence>
<accession>A0AAW9QJM6</accession>
<comment type="caution">
    <text evidence="10">Lacks conserved residue(s) required for the propagation of feature annotation.</text>
</comment>
<dbReference type="GO" id="GO:0009245">
    <property type="term" value="P:lipid A biosynthetic process"/>
    <property type="evidence" value="ECO:0007669"/>
    <property type="project" value="UniProtKB-UniRule"/>
</dbReference>
<organism evidence="12 13">
    <name type="scientific">Aquincola agrisoli</name>
    <dbReference type="NCBI Taxonomy" id="3119538"/>
    <lineage>
        <taxon>Bacteria</taxon>
        <taxon>Pseudomonadati</taxon>
        <taxon>Pseudomonadota</taxon>
        <taxon>Betaproteobacteria</taxon>
        <taxon>Burkholderiales</taxon>
        <taxon>Sphaerotilaceae</taxon>
        <taxon>Aquincola</taxon>
    </lineage>
</organism>
<name>A0AAW9QJM6_9BURK</name>
<dbReference type="InterPro" id="IPR029052">
    <property type="entry name" value="Metallo-depent_PP-like"/>
</dbReference>
<evidence type="ECO:0000256" key="2">
    <source>
        <dbReference type="ARBA" id="ARBA00022516"/>
    </source>
</evidence>
<sequence length="258" mass="28767">MPLPACHEVSAPAAWQCIEFISDLHLSPATPRTFDAWSSYLHDTEADAVYMLGDVFEAWVGDDGANEPGSFEQRCADVLRSATQRRTIGFMAGNRDFLVQPGFLAGLGVEALPDPTLLRAFGERLLLTHGDLLCLSDSAYQAFRRQVRSPSWQQAFLARPLTERRALARQMREASQASQRNMPPHAWSDVDNDAAADWLRAAHTPVMVHGHTHRPAQHVLPFGTRHVLSDWDFDVPAPRADLLRWTRDGLSRQAVPAP</sequence>
<evidence type="ECO:0000256" key="7">
    <source>
        <dbReference type="ARBA" id="ARBA00023098"/>
    </source>
</evidence>
<reference evidence="12 13" key="1">
    <citation type="submission" date="2024-02" db="EMBL/GenBank/DDBJ databases">
        <title>Genome sequence of Aquincola sp. MAHUQ-54.</title>
        <authorList>
            <person name="Huq M.A."/>
        </authorList>
    </citation>
    <scope>NUCLEOTIDE SEQUENCE [LARGE SCALE GENOMIC DNA]</scope>
    <source>
        <strain evidence="12 13">MAHUQ-54</strain>
    </source>
</reference>
<feature type="binding site" evidence="10">
    <location>
        <position position="54"/>
    </location>
    <ligand>
        <name>Mn(2+)</name>
        <dbReference type="ChEBI" id="CHEBI:29035"/>
        <label>2</label>
    </ligand>
</feature>
<comment type="pathway">
    <text evidence="10">Glycolipid biosynthesis; lipid IV(A) biosynthesis; lipid IV(A) from (3R)-3-hydroxytetradecanoyl-[acyl-carrier-protein] and UDP-N-acetyl-alpha-D-glucosamine: step 4/6.</text>
</comment>
<evidence type="ECO:0000256" key="1">
    <source>
        <dbReference type="ARBA" id="ARBA00022475"/>
    </source>
</evidence>
<dbReference type="NCBIfam" id="NF003743">
    <property type="entry name" value="PRK05340.1"/>
    <property type="match status" value="1"/>
</dbReference>
<keyword evidence="1 10" id="KW-1003">Cell membrane</keyword>
<feature type="binding site" evidence="10">
    <location>
        <begin position="94"/>
        <end position="95"/>
    </location>
    <ligand>
        <name>substrate</name>
    </ligand>
</feature>
<evidence type="ECO:0000256" key="5">
    <source>
        <dbReference type="ARBA" id="ARBA00022723"/>
    </source>
</evidence>